<feature type="compositionally biased region" description="Basic and acidic residues" evidence="1">
    <location>
        <begin position="1"/>
        <end position="17"/>
    </location>
</feature>
<dbReference type="AlphaFoldDB" id="A0A0B7AU93"/>
<gene>
    <name evidence="2" type="primary">ORF143659</name>
</gene>
<feature type="compositionally biased region" description="Polar residues" evidence="1">
    <location>
        <begin position="154"/>
        <end position="167"/>
    </location>
</feature>
<protein>
    <submittedName>
        <fullName evidence="2">Uncharacterized protein</fullName>
    </submittedName>
</protein>
<evidence type="ECO:0000313" key="2">
    <source>
        <dbReference type="EMBL" id="CEK84624.1"/>
    </source>
</evidence>
<feature type="region of interest" description="Disordered" evidence="1">
    <location>
        <begin position="85"/>
        <end position="167"/>
    </location>
</feature>
<evidence type="ECO:0000256" key="1">
    <source>
        <dbReference type="SAM" id="MobiDB-lite"/>
    </source>
</evidence>
<feature type="compositionally biased region" description="Polar residues" evidence="1">
    <location>
        <begin position="124"/>
        <end position="147"/>
    </location>
</feature>
<reference evidence="2" key="1">
    <citation type="submission" date="2014-12" db="EMBL/GenBank/DDBJ databases">
        <title>Insight into the proteome of Arion vulgaris.</title>
        <authorList>
            <person name="Aradska J."/>
            <person name="Bulat T."/>
            <person name="Smidak R."/>
            <person name="Sarate P."/>
            <person name="Gangsoo J."/>
            <person name="Sialana F."/>
            <person name="Bilban M."/>
            <person name="Lubec G."/>
        </authorList>
    </citation>
    <scope>NUCLEOTIDE SEQUENCE</scope>
    <source>
        <tissue evidence="2">Skin</tissue>
    </source>
</reference>
<dbReference type="EMBL" id="HACG01037759">
    <property type="protein sequence ID" value="CEK84624.1"/>
    <property type="molecule type" value="Transcribed_RNA"/>
</dbReference>
<feature type="compositionally biased region" description="Basic and acidic residues" evidence="1">
    <location>
        <begin position="95"/>
        <end position="123"/>
    </location>
</feature>
<sequence length="167" mass="18680">PSCDEDTVKKTLPGRDDSFEDVYNSNANLFVQMMNSEGQNDTPKGTFRKQKRVLPQRPGEGKTPQFLLQQSLSLSEELADNAIFQSLDEGDDEGKETKSLRTVKEHADGVQEEKLLLPSEVRKQQNLRNTSANTSSQLQTQLPTSRLPQRIKILSTSVMTKTPSDSL</sequence>
<accession>A0A0B7AU93</accession>
<proteinExistence type="predicted"/>
<feature type="non-terminal residue" evidence="2">
    <location>
        <position position="167"/>
    </location>
</feature>
<organism evidence="2">
    <name type="scientific">Arion vulgaris</name>
    <dbReference type="NCBI Taxonomy" id="1028688"/>
    <lineage>
        <taxon>Eukaryota</taxon>
        <taxon>Metazoa</taxon>
        <taxon>Spiralia</taxon>
        <taxon>Lophotrochozoa</taxon>
        <taxon>Mollusca</taxon>
        <taxon>Gastropoda</taxon>
        <taxon>Heterobranchia</taxon>
        <taxon>Euthyneura</taxon>
        <taxon>Panpulmonata</taxon>
        <taxon>Eupulmonata</taxon>
        <taxon>Stylommatophora</taxon>
        <taxon>Helicina</taxon>
        <taxon>Arionoidea</taxon>
        <taxon>Arionidae</taxon>
        <taxon>Arion</taxon>
    </lineage>
</organism>
<feature type="region of interest" description="Disordered" evidence="1">
    <location>
        <begin position="1"/>
        <end position="20"/>
    </location>
</feature>
<feature type="non-terminal residue" evidence="2">
    <location>
        <position position="1"/>
    </location>
</feature>
<name>A0A0B7AU93_9EUPU</name>